<comment type="caution">
    <text evidence="3">The sequence shown here is derived from an EMBL/GenBank/DDBJ whole genome shotgun (WGS) entry which is preliminary data.</text>
</comment>
<feature type="compositionally biased region" description="Pro residues" evidence="1">
    <location>
        <begin position="351"/>
        <end position="363"/>
    </location>
</feature>
<feature type="signal peptide" evidence="2">
    <location>
        <begin position="1"/>
        <end position="27"/>
    </location>
</feature>
<organism evidence="3 4">
    <name type="scientific">Polyangium jinanense</name>
    <dbReference type="NCBI Taxonomy" id="2829994"/>
    <lineage>
        <taxon>Bacteria</taxon>
        <taxon>Pseudomonadati</taxon>
        <taxon>Myxococcota</taxon>
        <taxon>Polyangia</taxon>
        <taxon>Polyangiales</taxon>
        <taxon>Polyangiaceae</taxon>
        <taxon>Polyangium</taxon>
    </lineage>
</organism>
<accession>A0A9X4AT61</accession>
<evidence type="ECO:0008006" key="5">
    <source>
        <dbReference type="Google" id="ProtNLM"/>
    </source>
</evidence>
<name>A0A9X4AT61_9BACT</name>
<dbReference type="EMBL" id="JAGTJJ010000006">
    <property type="protein sequence ID" value="MDC3981845.1"/>
    <property type="molecule type" value="Genomic_DNA"/>
</dbReference>
<sequence length="385" mass="42194">MPISRGNRLSTELLMRRFLAPSLAALAALFTLSAAPDAEAQAYRDGPPPQHRIVYTDLTLFRWNPLGLITDARFVYRYRLYKSESTALRDNFIGIGLAPSLSGAFARGGPTIQIQPASFLQLWALYEGIGYFGAFNFLQSYPTADATKVNYSDTELARRGDLEKGNPEKNYSTTGTQLIAGANLQFKFGPVAARNLFRFGRPDMKLRQGDRVFYDIFYDLLVGDGGLWYSNDTDLLYQGLDNRLTVGLRWTTGRAFYNDEHFAPGDDKTRAPGAIHRIGPIAAWTFKKPDGAALEPTILLVANWWLKSPYRTGQDVSQAVPYIILALNLTGDLLPAPEKPKDEPEATKPLPSEPPAAPTPAPEPAKEPAPAAPAEPAPAAPAAPQ</sequence>
<reference evidence="3 4" key="1">
    <citation type="submission" date="2021-04" db="EMBL/GenBank/DDBJ databases">
        <title>Genome analysis of Polyangium sp.</title>
        <authorList>
            <person name="Li Y."/>
            <person name="Wang J."/>
        </authorList>
    </citation>
    <scope>NUCLEOTIDE SEQUENCE [LARGE SCALE GENOMIC DNA]</scope>
    <source>
        <strain evidence="3 4">SDU14</strain>
    </source>
</reference>
<evidence type="ECO:0000256" key="2">
    <source>
        <dbReference type="SAM" id="SignalP"/>
    </source>
</evidence>
<evidence type="ECO:0000313" key="4">
    <source>
        <dbReference type="Proteomes" id="UP001151081"/>
    </source>
</evidence>
<evidence type="ECO:0000313" key="3">
    <source>
        <dbReference type="EMBL" id="MDC3981845.1"/>
    </source>
</evidence>
<feature type="region of interest" description="Disordered" evidence="1">
    <location>
        <begin position="335"/>
        <end position="385"/>
    </location>
</feature>
<evidence type="ECO:0000256" key="1">
    <source>
        <dbReference type="SAM" id="MobiDB-lite"/>
    </source>
</evidence>
<feature type="chain" id="PRO_5040783037" description="Outer membrane beta-barrel porin/alpha-amylase" evidence="2">
    <location>
        <begin position="28"/>
        <end position="385"/>
    </location>
</feature>
<keyword evidence="4" id="KW-1185">Reference proteome</keyword>
<protein>
    <recommendedName>
        <fullName evidence="5">Outer membrane beta-barrel porin/alpha-amylase</fullName>
    </recommendedName>
</protein>
<gene>
    <name evidence="3" type="ORF">KEG57_15120</name>
</gene>
<keyword evidence="2" id="KW-0732">Signal</keyword>
<proteinExistence type="predicted"/>
<feature type="compositionally biased region" description="Pro residues" evidence="1">
    <location>
        <begin position="370"/>
        <end position="385"/>
    </location>
</feature>
<dbReference type="Proteomes" id="UP001151081">
    <property type="component" value="Unassembled WGS sequence"/>
</dbReference>
<dbReference type="AlphaFoldDB" id="A0A9X4AT61"/>
<dbReference type="RefSeq" id="WP_272418968.1">
    <property type="nucleotide sequence ID" value="NZ_JAGTJJ010000006.1"/>
</dbReference>